<dbReference type="PROSITE" id="PS51257">
    <property type="entry name" value="PROKAR_LIPOPROTEIN"/>
    <property type="match status" value="1"/>
</dbReference>
<proteinExistence type="predicted"/>
<dbReference type="OrthoDB" id="9792011at2"/>
<evidence type="ECO:0000256" key="1">
    <source>
        <dbReference type="SAM" id="SignalP"/>
    </source>
</evidence>
<feature type="chain" id="PRO_5013020556" description="DUF4397 domain-containing protein" evidence="1">
    <location>
        <begin position="33"/>
        <end position="242"/>
    </location>
</feature>
<evidence type="ECO:0000313" key="3">
    <source>
        <dbReference type="EMBL" id="SIN82036.1"/>
    </source>
</evidence>
<accession>A0A1N6EGA8</accession>
<dbReference type="Pfam" id="PF14344">
    <property type="entry name" value="DUF4397"/>
    <property type="match status" value="1"/>
</dbReference>
<dbReference type="RefSeq" id="WP_074224779.1">
    <property type="nucleotide sequence ID" value="NZ_FSRC01000001.1"/>
</dbReference>
<organism evidence="3 4">
    <name type="scientific">Algoriphagus halophilus</name>
    <dbReference type="NCBI Taxonomy" id="226505"/>
    <lineage>
        <taxon>Bacteria</taxon>
        <taxon>Pseudomonadati</taxon>
        <taxon>Bacteroidota</taxon>
        <taxon>Cytophagia</taxon>
        <taxon>Cytophagales</taxon>
        <taxon>Cyclobacteriaceae</taxon>
        <taxon>Algoriphagus</taxon>
    </lineage>
</organism>
<dbReference type="STRING" id="226505.SAMN05444394_2120"/>
<sequence length="242" mass="26780">MLNKVKNWSNKHLRSLLALLLIGATVSLTSCFDDDETIPVPPAAYVLVYQGSPDAPEMDIYANQNKINNYPIKYADGVNYGPFYTGERTFKFTSVNSLSSILEKDFTIKEDSVYSIFVLDQLSQIDAILVQDEWEEPVAEEAQLRLVHLSPDAGDVILEISEQESAFVSDLAFGTASDFEGIEAGTFDLTVKSSTTGETLVTATDIELKGNRVITLILRGLTSSTDNDKKIDLQLITNYVNY</sequence>
<protein>
    <recommendedName>
        <fullName evidence="2">DUF4397 domain-containing protein</fullName>
    </recommendedName>
</protein>
<keyword evidence="4" id="KW-1185">Reference proteome</keyword>
<dbReference type="EMBL" id="FSRC01000001">
    <property type="protein sequence ID" value="SIN82036.1"/>
    <property type="molecule type" value="Genomic_DNA"/>
</dbReference>
<evidence type="ECO:0000259" key="2">
    <source>
        <dbReference type="Pfam" id="PF14344"/>
    </source>
</evidence>
<reference evidence="4" key="1">
    <citation type="submission" date="2016-11" db="EMBL/GenBank/DDBJ databases">
        <authorList>
            <person name="Varghese N."/>
            <person name="Submissions S."/>
        </authorList>
    </citation>
    <scope>NUCLEOTIDE SEQUENCE [LARGE SCALE GENOMIC DNA]</scope>
    <source>
        <strain evidence="4">DSM 15292</strain>
    </source>
</reference>
<name>A0A1N6EGA8_9BACT</name>
<dbReference type="AlphaFoldDB" id="A0A1N6EGA8"/>
<feature type="signal peptide" evidence="1">
    <location>
        <begin position="1"/>
        <end position="32"/>
    </location>
</feature>
<feature type="domain" description="DUF4397" evidence="2">
    <location>
        <begin position="44"/>
        <end position="157"/>
    </location>
</feature>
<evidence type="ECO:0000313" key="4">
    <source>
        <dbReference type="Proteomes" id="UP000185221"/>
    </source>
</evidence>
<gene>
    <name evidence="3" type="ORF">SAMN05444394_2120</name>
</gene>
<dbReference type="Proteomes" id="UP000185221">
    <property type="component" value="Unassembled WGS sequence"/>
</dbReference>
<keyword evidence="1" id="KW-0732">Signal</keyword>
<dbReference type="InterPro" id="IPR025510">
    <property type="entry name" value="DUF4397"/>
</dbReference>